<organism evidence="1 2">
    <name type="scientific">Chryseobacterium camelliae</name>
    <dbReference type="NCBI Taxonomy" id="1265445"/>
    <lineage>
        <taxon>Bacteria</taxon>
        <taxon>Pseudomonadati</taxon>
        <taxon>Bacteroidota</taxon>
        <taxon>Flavobacteriia</taxon>
        <taxon>Flavobacteriales</taxon>
        <taxon>Weeksellaceae</taxon>
        <taxon>Chryseobacterium group</taxon>
        <taxon>Chryseobacterium</taxon>
    </lineage>
</organism>
<name>A0ABU0TLG0_9FLAO</name>
<protein>
    <recommendedName>
        <fullName evidence="3">Ubp3 associated protein Bre5</fullName>
    </recommendedName>
</protein>
<accession>A0ABU0TLG0</accession>
<keyword evidence="2" id="KW-1185">Reference proteome</keyword>
<evidence type="ECO:0000313" key="2">
    <source>
        <dbReference type="Proteomes" id="UP001225072"/>
    </source>
</evidence>
<comment type="caution">
    <text evidence="1">The sequence shown here is derived from an EMBL/GenBank/DDBJ whole genome shotgun (WGS) entry which is preliminary data.</text>
</comment>
<proteinExistence type="predicted"/>
<evidence type="ECO:0008006" key="3">
    <source>
        <dbReference type="Google" id="ProtNLM"/>
    </source>
</evidence>
<dbReference type="Proteomes" id="UP001225072">
    <property type="component" value="Unassembled WGS sequence"/>
</dbReference>
<sequence length="906" mass="103519">MIKSWIPYTIFLFPVLSFSQSSGGMFAAKDSLVPGSSTSVSFMIENKSDLKKNFIVKAESSSPHIIPILKENHVTISPHSSSVYLVPLRIAGDTLQGIYSIIIQGFREASDESFIKKRDIIVSGKSSLAFSVLDAPEFVKAGETITASFLLKNTGNMEEQIIVKSKNAVTDTEAFIILSPGDSKIIHIKKLTKADLKKNEFLNLDLSVYPKGAPKQIQTLYATTQLIAIQPAEEDIYHRFPVSLSGAFVSMRNKGDLESGFQGEIYGKGSFDKDGKDILEFRGISKNPVEFNSFTPYEEYFINYKRDNLLVHLGDKTYSSSYLTEFARYGRGAEVRFDFNKISLGGFYNHPRFFRDIKEELNVYSRILIGKESEIAAGYLYKIPRKDADVISMNNVILTSESHLPYLIGKFKLSPQFTFSNELSYSRSGNTDGTAYLLQVQANFTKFTGNALYMKASPYFAGYFNNTSTFNGNVQYKLSEKLNIFANYVQDARNFQRDTLFLAAPYRKFLQYGIQYQYLKNGSLRLSNGFQRYEDRLEPREFDYAEQFLRVGIDQQLGMFQVSLEGQFGKTKNFLTGFTGSSSFYTANISFEKFKTSFNLYGSYSLASRYQYRNQEQVYYGARIMSRFSEKTYFSLFYQNNYLPEEYFRDRNLFEVLCHQQIFSGHDLDVSGRYTLQRGELGHKDFILSARYTIRMNIPVRKIAEYVTLHGNIRNLGVKNIHGIRLLLGGHLTITDKNGDFIFRNIVPGDYLLSIDRSTTAMQDIPDVSFPASLHLVNKENIYNFGLVSAAEIRGEVVFREHEVSFAHIPANKLNKKKTGSIIIEASNGEQSYRKVVLLGERFDFTYLRPGEWNIKVYRNGLDKRFKITSESFKVNLKSSEIKALRIDVFRQQPEIKYQQENIKVG</sequence>
<gene>
    <name evidence="1" type="ORF">QE404_003032</name>
</gene>
<dbReference type="EMBL" id="JAUTAL010000001">
    <property type="protein sequence ID" value="MDQ1097885.1"/>
    <property type="molecule type" value="Genomic_DNA"/>
</dbReference>
<dbReference type="SUPFAM" id="SSF117074">
    <property type="entry name" value="Hypothetical protein PA1324"/>
    <property type="match status" value="1"/>
</dbReference>
<dbReference type="RefSeq" id="WP_307451736.1">
    <property type="nucleotide sequence ID" value="NZ_JAUTAL010000001.1"/>
</dbReference>
<reference evidence="1 2" key="1">
    <citation type="submission" date="2023-07" db="EMBL/GenBank/DDBJ databases">
        <title>Functional and genomic diversity of the sorghum phyllosphere microbiome.</title>
        <authorList>
            <person name="Shade A."/>
        </authorList>
    </citation>
    <scope>NUCLEOTIDE SEQUENCE [LARGE SCALE GENOMIC DNA]</scope>
    <source>
        <strain evidence="1 2">SORGH_AS_1064</strain>
    </source>
</reference>
<evidence type="ECO:0000313" key="1">
    <source>
        <dbReference type="EMBL" id="MDQ1097885.1"/>
    </source>
</evidence>